<feature type="domain" description="Ketoreductase" evidence="3">
    <location>
        <begin position="12"/>
        <end position="170"/>
    </location>
</feature>
<dbReference type="InterPro" id="IPR002347">
    <property type="entry name" value="SDR_fam"/>
</dbReference>
<dbReference type="Gene3D" id="3.40.50.720">
    <property type="entry name" value="NAD(P)-binding Rossmann-like Domain"/>
    <property type="match status" value="1"/>
</dbReference>
<accession>A0A7W7YLZ4</accession>
<keyword evidence="2 4" id="KW-0560">Oxidoreductase</keyword>
<protein>
    <submittedName>
        <fullName evidence="4">3-oxoacyl-[acyl-carrier protein] reductase</fullName>
        <ecNumber evidence="4">1.1.1.100</ecNumber>
    </submittedName>
</protein>
<organism evidence="4 5">
    <name type="scientific">Prosthecobacter dejongeii</name>
    <dbReference type="NCBI Taxonomy" id="48465"/>
    <lineage>
        <taxon>Bacteria</taxon>
        <taxon>Pseudomonadati</taxon>
        <taxon>Verrucomicrobiota</taxon>
        <taxon>Verrucomicrobiia</taxon>
        <taxon>Verrucomicrobiales</taxon>
        <taxon>Verrucomicrobiaceae</taxon>
        <taxon>Prosthecobacter</taxon>
    </lineage>
</organism>
<dbReference type="GO" id="GO:0004316">
    <property type="term" value="F:3-oxoacyl-[acyl-carrier-protein] reductase (NADPH) activity"/>
    <property type="evidence" value="ECO:0007669"/>
    <property type="project" value="UniProtKB-EC"/>
</dbReference>
<comment type="caution">
    <text evidence="4">The sequence shown here is derived from an EMBL/GenBank/DDBJ whole genome shotgun (WGS) entry which is preliminary data.</text>
</comment>
<keyword evidence="5" id="KW-1185">Reference proteome</keyword>
<dbReference type="SMART" id="SM00822">
    <property type="entry name" value="PKS_KR"/>
    <property type="match status" value="1"/>
</dbReference>
<evidence type="ECO:0000256" key="1">
    <source>
        <dbReference type="ARBA" id="ARBA00006484"/>
    </source>
</evidence>
<evidence type="ECO:0000313" key="4">
    <source>
        <dbReference type="EMBL" id="MBB5038442.1"/>
    </source>
</evidence>
<dbReference type="InterPro" id="IPR036291">
    <property type="entry name" value="NAD(P)-bd_dom_sf"/>
</dbReference>
<dbReference type="PRINTS" id="PR00081">
    <property type="entry name" value="GDHRDH"/>
</dbReference>
<evidence type="ECO:0000259" key="3">
    <source>
        <dbReference type="SMART" id="SM00822"/>
    </source>
</evidence>
<name>A0A7W7YLZ4_9BACT</name>
<dbReference type="InterPro" id="IPR020904">
    <property type="entry name" value="Sc_DH/Rdtase_CS"/>
</dbReference>
<sequence>MSFQDPAPRASPIALITGGEGDLAKAMRTELEAQGWLVHVPSRMKMDVTDKSQVQAVMGALPRLDLLIHNAGFLRDASLLKMTESDFHEVLQVHLKGAFLTAQAALKIMVKQRHGHIVTIGSFSALSAPAGQANYAAAKAGLIALTQSLAAEYGPRNIRANCVLPGFLETKMSQPLLEKQRPQIKAAHALGRLNTPQEAARFIAFLHTMENVSGQVFQLDSRVHRWV</sequence>
<dbReference type="EMBL" id="JACHIF010000005">
    <property type="protein sequence ID" value="MBB5038442.1"/>
    <property type="molecule type" value="Genomic_DNA"/>
</dbReference>
<gene>
    <name evidence="4" type="ORF">HNQ64_002705</name>
</gene>
<evidence type="ECO:0000313" key="5">
    <source>
        <dbReference type="Proteomes" id="UP000534294"/>
    </source>
</evidence>
<evidence type="ECO:0000256" key="2">
    <source>
        <dbReference type="ARBA" id="ARBA00023002"/>
    </source>
</evidence>
<dbReference type="SUPFAM" id="SSF51735">
    <property type="entry name" value="NAD(P)-binding Rossmann-fold domains"/>
    <property type="match status" value="1"/>
</dbReference>
<dbReference type="Proteomes" id="UP000534294">
    <property type="component" value="Unassembled WGS sequence"/>
</dbReference>
<dbReference type="PANTHER" id="PTHR42760">
    <property type="entry name" value="SHORT-CHAIN DEHYDROGENASES/REDUCTASES FAMILY MEMBER"/>
    <property type="match status" value="1"/>
</dbReference>
<dbReference type="EC" id="1.1.1.100" evidence="4"/>
<dbReference type="PANTHER" id="PTHR42760:SF133">
    <property type="entry name" value="3-OXOACYL-[ACYL-CARRIER-PROTEIN] REDUCTASE"/>
    <property type="match status" value="1"/>
</dbReference>
<dbReference type="PROSITE" id="PS00061">
    <property type="entry name" value="ADH_SHORT"/>
    <property type="match status" value="1"/>
</dbReference>
<dbReference type="PRINTS" id="PR00080">
    <property type="entry name" value="SDRFAMILY"/>
</dbReference>
<dbReference type="InterPro" id="IPR057326">
    <property type="entry name" value="KR_dom"/>
</dbReference>
<reference evidence="4 5" key="1">
    <citation type="submission" date="2020-08" db="EMBL/GenBank/DDBJ databases">
        <title>Genomic Encyclopedia of Type Strains, Phase IV (KMG-IV): sequencing the most valuable type-strain genomes for metagenomic binning, comparative biology and taxonomic classification.</title>
        <authorList>
            <person name="Goeker M."/>
        </authorList>
    </citation>
    <scope>NUCLEOTIDE SEQUENCE [LARGE SCALE GENOMIC DNA]</scope>
    <source>
        <strain evidence="4 5">DSM 12251</strain>
    </source>
</reference>
<dbReference type="AlphaFoldDB" id="A0A7W7YLZ4"/>
<proteinExistence type="inferred from homology"/>
<dbReference type="RefSeq" id="WP_343075895.1">
    <property type="nucleotide sequence ID" value="NZ_JACHIF010000005.1"/>
</dbReference>
<dbReference type="Pfam" id="PF13561">
    <property type="entry name" value="adh_short_C2"/>
    <property type="match status" value="1"/>
</dbReference>
<comment type="similarity">
    <text evidence="1">Belongs to the short-chain dehydrogenases/reductases (SDR) family.</text>
</comment>